<dbReference type="AlphaFoldDB" id="A0A915JPW7"/>
<feature type="region of interest" description="Disordered" evidence="1">
    <location>
        <begin position="1"/>
        <end position="56"/>
    </location>
</feature>
<sequence length="110" mass="12389">PPNLLQGKPLPTSSTESTKRTREEKSLAKLSKSPPKKPKVGTDLNPTQARNRPVIEQNRSFVEITFKTPNVFKLKPPPPDCHFSAFNYFCGPFVTPVDNREAIDLWARAE</sequence>
<name>A0A915JPW7_ROMCU</name>
<dbReference type="WBParaSite" id="nRc.2.0.1.t28143-RA">
    <property type="protein sequence ID" value="nRc.2.0.1.t28143-RA"/>
    <property type="gene ID" value="nRc.2.0.1.g28143"/>
</dbReference>
<feature type="compositionally biased region" description="Basic and acidic residues" evidence="1">
    <location>
        <begin position="17"/>
        <end position="27"/>
    </location>
</feature>
<organism evidence="2 3">
    <name type="scientific">Romanomermis culicivorax</name>
    <name type="common">Nematode worm</name>
    <dbReference type="NCBI Taxonomy" id="13658"/>
    <lineage>
        <taxon>Eukaryota</taxon>
        <taxon>Metazoa</taxon>
        <taxon>Ecdysozoa</taxon>
        <taxon>Nematoda</taxon>
        <taxon>Enoplea</taxon>
        <taxon>Dorylaimia</taxon>
        <taxon>Mermithida</taxon>
        <taxon>Mermithoidea</taxon>
        <taxon>Mermithidae</taxon>
        <taxon>Romanomermis</taxon>
    </lineage>
</organism>
<keyword evidence="2" id="KW-1185">Reference proteome</keyword>
<proteinExistence type="predicted"/>
<dbReference type="Proteomes" id="UP000887565">
    <property type="component" value="Unplaced"/>
</dbReference>
<reference evidence="3" key="1">
    <citation type="submission" date="2022-11" db="UniProtKB">
        <authorList>
            <consortium name="WormBaseParasite"/>
        </authorList>
    </citation>
    <scope>IDENTIFICATION</scope>
</reference>
<evidence type="ECO:0000313" key="2">
    <source>
        <dbReference type="Proteomes" id="UP000887565"/>
    </source>
</evidence>
<evidence type="ECO:0000313" key="3">
    <source>
        <dbReference type="WBParaSite" id="nRc.2.0.1.t28143-RA"/>
    </source>
</evidence>
<accession>A0A915JPW7</accession>
<evidence type="ECO:0000256" key="1">
    <source>
        <dbReference type="SAM" id="MobiDB-lite"/>
    </source>
</evidence>
<protein>
    <submittedName>
        <fullName evidence="3">Uncharacterized protein</fullName>
    </submittedName>
</protein>